<accession>A0A249XXH1</accession>
<dbReference type="EMBL" id="MF001358">
    <property type="protein sequence ID" value="ASZ76674.1"/>
    <property type="molecule type" value="Genomic_DNA"/>
</dbReference>
<sequence>MIRYYSRKYFCPVCKQEKDKLIRLYSEKNEHGEKTLNCKYHGFQQYCNCSPSELELVIEDDE</sequence>
<keyword evidence="2" id="KW-1185">Reference proteome</keyword>
<dbReference type="Proteomes" id="UP000260005">
    <property type="component" value="Segment"/>
</dbReference>
<proteinExistence type="predicted"/>
<protein>
    <submittedName>
        <fullName evidence="1">Uncharacterized protein</fullName>
    </submittedName>
</protein>
<evidence type="ECO:0000313" key="1">
    <source>
        <dbReference type="EMBL" id="ASZ76674.1"/>
    </source>
</evidence>
<reference evidence="1 2" key="1">
    <citation type="submission" date="2017-04" db="EMBL/GenBank/DDBJ databases">
        <title>Complete Genome Sequence of Lytic Bacteriophage EF1 Infecting Enterococcus faecalis Isolates.</title>
        <authorList>
            <person name="Kim D."/>
            <person name="Kim Y.J."/>
            <person name="Han B.K."/>
            <person name="Kim H."/>
        </authorList>
    </citation>
    <scope>NUCLEOTIDE SEQUENCE [LARGE SCALE GENOMIC DNA]</scope>
</reference>
<organism evidence="1 2">
    <name type="scientific">Enterococcus phage EF1</name>
    <dbReference type="NCBI Taxonomy" id="2025813"/>
    <lineage>
        <taxon>Viruses</taxon>
        <taxon>Duplodnaviria</taxon>
        <taxon>Heunggongvirae</taxon>
        <taxon>Uroviricota</taxon>
        <taxon>Caudoviricetes</taxon>
    </lineage>
</organism>
<name>A0A249XXH1_9CAUD</name>
<evidence type="ECO:0000313" key="2">
    <source>
        <dbReference type="Proteomes" id="UP000260005"/>
    </source>
</evidence>